<dbReference type="EC" id="6.2.1.3" evidence="4"/>
<reference evidence="4" key="1">
    <citation type="submission" date="2018-06" db="EMBL/GenBank/DDBJ databases">
        <authorList>
            <person name="Zhirakovskaya E."/>
        </authorList>
    </citation>
    <scope>NUCLEOTIDE SEQUENCE</scope>
</reference>
<keyword evidence="1" id="KW-0547">Nucleotide-binding</keyword>
<keyword evidence="2" id="KW-0067">ATP-binding</keyword>
<organism evidence="4">
    <name type="scientific">hydrothermal vent metagenome</name>
    <dbReference type="NCBI Taxonomy" id="652676"/>
    <lineage>
        <taxon>unclassified sequences</taxon>
        <taxon>metagenomes</taxon>
        <taxon>ecological metagenomes</taxon>
    </lineage>
</organism>
<protein>
    <submittedName>
        <fullName evidence="4">Long-chain-fatty-acid--CoA ligase</fullName>
        <ecNumber evidence="4">6.2.1.3</ecNumber>
    </submittedName>
</protein>
<dbReference type="Pfam" id="PF00501">
    <property type="entry name" value="AMP-binding"/>
    <property type="match status" value="1"/>
</dbReference>
<feature type="domain" description="AMP-dependent synthetase/ligase" evidence="3">
    <location>
        <begin position="22"/>
        <end position="433"/>
    </location>
</feature>
<dbReference type="GO" id="GO:0005524">
    <property type="term" value="F:ATP binding"/>
    <property type="evidence" value="ECO:0007669"/>
    <property type="project" value="UniProtKB-KW"/>
</dbReference>
<evidence type="ECO:0000256" key="1">
    <source>
        <dbReference type="ARBA" id="ARBA00022741"/>
    </source>
</evidence>
<dbReference type="CDD" id="cd05907">
    <property type="entry name" value="VL_LC_FACS_like"/>
    <property type="match status" value="1"/>
</dbReference>
<dbReference type="Pfam" id="PF23562">
    <property type="entry name" value="AMP-binding_C_3"/>
    <property type="match status" value="1"/>
</dbReference>
<sequence>MTNTTSQIITPEQAGTLTGLLRERIKRTPQNVAYRYFINHENRWVRLTWHEMGRRVIKWQIALRSEGLQPGERVAIMLRNSVQWVAFEQAALGLGLVVVPLYVNDRPDNILYILQDTDAKVLLLEGREQWSQFSSVIDQAKGLKRVVSLHPTINEKMHPLVRAKEAWLPSDVMTSGETLETIDVDPDTLATIVYTSGTSGRPKGVMLSHYNILWNAHAGLNVVAINQDDLFLSFLPLSHMFERTAGYYLPMMAGATVAYSRSITLLAEDLGIIKPTALISVPRIFERVQGKVLAQLEQRSPLAQKLFRTAMKVGWDYFNYEQGRTEWQPMFLLWPLLKKLVADKVMDKLGGRIRFTVCGGAPLSDGVSKMFIGLGLPMIQGYGLTETSPVISCNKIEKNDPRSVGPLLKDVEAKITESGELIIRSPGVMHGYWNNQQGTDDVIKDGWFHTGDKAEIRKGMLYITGRLKDIIVLSNGEKVPPSDMELAVTQDPLFEQVMIVGEGRPYLAALLVLEPQQWQAFARQHNAAHDDPASLCCAAVEKALTKRVAAMLKDFPGYAQVRRISAQLEQWSIENEMQTPTLKLKRNKILEHQANDVARIYEGH</sequence>
<dbReference type="Gene3D" id="3.40.50.12780">
    <property type="entry name" value="N-terminal domain of ligase-like"/>
    <property type="match status" value="1"/>
</dbReference>
<gene>
    <name evidence="4" type="ORF">MNBD_GAMMA17-1033</name>
</gene>
<evidence type="ECO:0000259" key="3">
    <source>
        <dbReference type="Pfam" id="PF00501"/>
    </source>
</evidence>
<dbReference type="EMBL" id="UOFQ01000193">
    <property type="protein sequence ID" value="VAW90463.1"/>
    <property type="molecule type" value="Genomic_DNA"/>
</dbReference>
<dbReference type="SUPFAM" id="SSF56801">
    <property type="entry name" value="Acetyl-CoA synthetase-like"/>
    <property type="match status" value="1"/>
</dbReference>
<accession>A0A3B0ZQT7</accession>
<dbReference type="GO" id="GO:0016020">
    <property type="term" value="C:membrane"/>
    <property type="evidence" value="ECO:0007669"/>
    <property type="project" value="TreeGrafter"/>
</dbReference>
<evidence type="ECO:0000256" key="2">
    <source>
        <dbReference type="ARBA" id="ARBA00022840"/>
    </source>
</evidence>
<dbReference type="PANTHER" id="PTHR43272">
    <property type="entry name" value="LONG-CHAIN-FATTY-ACID--COA LIGASE"/>
    <property type="match status" value="1"/>
</dbReference>
<dbReference type="PROSITE" id="PS00455">
    <property type="entry name" value="AMP_BINDING"/>
    <property type="match status" value="1"/>
</dbReference>
<proteinExistence type="predicted"/>
<dbReference type="AlphaFoldDB" id="A0A3B0ZQT7"/>
<dbReference type="InterPro" id="IPR000873">
    <property type="entry name" value="AMP-dep_synth/lig_dom"/>
</dbReference>
<dbReference type="GO" id="GO:0004467">
    <property type="term" value="F:long-chain fatty acid-CoA ligase activity"/>
    <property type="evidence" value="ECO:0007669"/>
    <property type="project" value="UniProtKB-EC"/>
</dbReference>
<keyword evidence="4" id="KW-0436">Ligase</keyword>
<dbReference type="InterPro" id="IPR020845">
    <property type="entry name" value="AMP-binding_CS"/>
</dbReference>
<dbReference type="InterPro" id="IPR042099">
    <property type="entry name" value="ANL_N_sf"/>
</dbReference>
<dbReference type="PANTHER" id="PTHR43272:SF33">
    <property type="entry name" value="AMP-BINDING DOMAIN-CONTAINING PROTEIN-RELATED"/>
    <property type="match status" value="1"/>
</dbReference>
<name>A0A3B0ZQT7_9ZZZZ</name>
<evidence type="ECO:0000313" key="4">
    <source>
        <dbReference type="EMBL" id="VAW90463.1"/>
    </source>
</evidence>